<protein>
    <recommendedName>
        <fullName evidence="7">Large ribosomal subunit protein mL37</fullName>
    </recommendedName>
    <alternativeName>
        <fullName evidence="8">39S ribosomal protein L37, mitochondrial</fullName>
    </alternativeName>
</protein>
<keyword evidence="3" id="KW-0689">Ribosomal protein</keyword>
<dbReference type="EMBL" id="JARPUR010000001">
    <property type="protein sequence ID" value="KAK4885274.1"/>
    <property type="molecule type" value="Genomic_DNA"/>
</dbReference>
<reference evidence="10" key="1">
    <citation type="submission" date="2023-01" db="EMBL/GenBank/DDBJ databases">
        <title>Key to firefly adult light organ development and bioluminescence: homeobox transcription factors regulate luciferase expression and transportation to peroxisome.</title>
        <authorList>
            <person name="Fu X."/>
        </authorList>
    </citation>
    <scope>NUCLEOTIDE SEQUENCE [LARGE SCALE GENOMIC DNA]</scope>
</reference>
<dbReference type="InterPro" id="IPR052482">
    <property type="entry name" value="mtLSU_mL37"/>
</dbReference>
<dbReference type="InterPro" id="IPR010793">
    <property type="entry name" value="Ribosomal_mL37/mL65"/>
</dbReference>
<dbReference type="PANTHER" id="PTHR15889">
    <property type="entry name" value="MITOCHONDRIAL RIBOSOMAL PROTEIN L37"/>
    <property type="match status" value="1"/>
</dbReference>
<evidence type="ECO:0000256" key="5">
    <source>
        <dbReference type="ARBA" id="ARBA00023274"/>
    </source>
</evidence>
<evidence type="ECO:0000256" key="8">
    <source>
        <dbReference type="ARBA" id="ARBA00041617"/>
    </source>
</evidence>
<proteinExistence type="inferred from homology"/>
<organism evidence="9 10">
    <name type="scientific">Aquatica leii</name>
    <dbReference type="NCBI Taxonomy" id="1421715"/>
    <lineage>
        <taxon>Eukaryota</taxon>
        <taxon>Metazoa</taxon>
        <taxon>Ecdysozoa</taxon>
        <taxon>Arthropoda</taxon>
        <taxon>Hexapoda</taxon>
        <taxon>Insecta</taxon>
        <taxon>Pterygota</taxon>
        <taxon>Neoptera</taxon>
        <taxon>Endopterygota</taxon>
        <taxon>Coleoptera</taxon>
        <taxon>Polyphaga</taxon>
        <taxon>Elateriformia</taxon>
        <taxon>Elateroidea</taxon>
        <taxon>Lampyridae</taxon>
        <taxon>Luciolinae</taxon>
        <taxon>Aquatica</taxon>
    </lineage>
</organism>
<name>A0AAN7Q472_9COLE</name>
<evidence type="ECO:0000256" key="2">
    <source>
        <dbReference type="ARBA" id="ARBA00022946"/>
    </source>
</evidence>
<sequence length="407" mass="47286">MRLNPILFRQHIGWHFKKHWRTQGKRVPSESGALKVLTDKGIPVYKPEDIFVKQEIPQIDETPDFIPKPVVFNKTHPNWHDRICYTFKDNNVLLEGLDQAKIITNTIELYDGLPSQIVAEKAPSKLDKIIKKIILNSHLFDAEQVKLPKRNDPERPAWNFPRDYGISKPRIMKLLISKLLQTVESWCDPSIVKQRHLIHDLQFYYPFEKDGDLIQLQLRGDSLITASKPLSQISNESTLNLELPNIDPIKYTNTLNIENIYKIQNIYPVERFIPKNHPHTVIVHFDHDEVKNIFEEEVTETQFMGRSLMKAFIVAAAYAKQNFGDDVKKLPKPVTVQCVHTDGQIFHFGILQLNTLDTSENSVTRNIWCHAPRMFLFDSCMYSVGKPILEGYNSDVVNHFIAFYRNM</sequence>
<evidence type="ECO:0000256" key="6">
    <source>
        <dbReference type="ARBA" id="ARBA00037985"/>
    </source>
</evidence>
<keyword evidence="5" id="KW-0687">Ribonucleoprotein</keyword>
<gene>
    <name evidence="9" type="ORF">RN001_001545</name>
</gene>
<keyword evidence="4" id="KW-0496">Mitochondrion</keyword>
<comment type="subcellular location">
    <subcellularLocation>
        <location evidence="1">Mitochondrion</location>
    </subcellularLocation>
</comment>
<accession>A0AAN7Q472</accession>
<comment type="caution">
    <text evidence="9">The sequence shown here is derived from an EMBL/GenBank/DDBJ whole genome shotgun (WGS) entry which is preliminary data.</text>
</comment>
<keyword evidence="2" id="KW-0809">Transit peptide</keyword>
<evidence type="ECO:0000256" key="3">
    <source>
        <dbReference type="ARBA" id="ARBA00022980"/>
    </source>
</evidence>
<dbReference type="Proteomes" id="UP001353858">
    <property type="component" value="Unassembled WGS sequence"/>
</dbReference>
<comment type="similarity">
    <text evidence="6">Belongs to the mitochondrion-specific ribosomal protein mL37 family.</text>
</comment>
<evidence type="ECO:0000256" key="1">
    <source>
        <dbReference type="ARBA" id="ARBA00004173"/>
    </source>
</evidence>
<dbReference type="GO" id="GO:0005739">
    <property type="term" value="C:mitochondrion"/>
    <property type="evidence" value="ECO:0007669"/>
    <property type="project" value="UniProtKB-SubCell"/>
</dbReference>
<dbReference type="Pfam" id="PF07147">
    <property type="entry name" value="PDCD9"/>
    <property type="match status" value="1"/>
</dbReference>
<keyword evidence="10" id="KW-1185">Reference proteome</keyword>
<dbReference type="GO" id="GO:1990904">
    <property type="term" value="C:ribonucleoprotein complex"/>
    <property type="evidence" value="ECO:0007669"/>
    <property type="project" value="UniProtKB-KW"/>
</dbReference>
<dbReference type="GO" id="GO:0005840">
    <property type="term" value="C:ribosome"/>
    <property type="evidence" value="ECO:0007669"/>
    <property type="project" value="UniProtKB-KW"/>
</dbReference>
<dbReference type="PANTHER" id="PTHR15889:SF2">
    <property type="entry name" value="LARGE RIBOSOMAL SUBUNIT PROTEIN ML37"/>
    <property type="match status" value="1"/>
</dbReference>
<evidence type="ECO:0000256" key="4">
    <source>
        <dbReference type="ARBA" id="ARBA00023128"/>
    </source>
</evidence>
<evidence type="ECO:0000256" key="7">
    <source>
        <dbReference type="ARBA" id="ARBA00039442"/>
    </source>
</evidence>
<dbReference type="AlphaFoldDB" id="A0AAN7Q472"/>
<dbReference type="GO" id="GO:0006412">
    <property type="term" value="P:translation"/>
    <property type="evidence" value="ECO:0007669"/>
    <property type="project" value="InterPro"/>
</dbReference>
<dbReference type="GO" id="GO:0003735">
    <property type="term" value="F:structural constituent of ribosome"/>
    <property type="evidence" value="ECO:0007669"/>
    <property type="project" value="InterPro"/>
</dbReference>
<evidence type="ECO:0000313" key="10">
    <source>
        <dbReference type="Proteomes" id="UP001353858"/>
    </source>
</evidence>
<evidence type="ECO:0000313" key="9">
    <source>
        <dbReference type="EMBL" id="KAK4885274.1"/>
    </source>
</evidence>